<dbReference type="SMART" id="SM00191">
    <property type="entry name" value="Int_alpha"/>
    <property type="match status" value="6"/>
</dbReference>
<dbReference type="EMBL" id="CP023694">
    <property type="protein sequence ID" value="QEV26779.1"/>
    <property type="molecule type" value="Genomic_DNA"/>
</dbReference>
<name>A0A5J6I2T2_STRC4</name>
<evidence type="ECO:0000256" key="3">
    <source>
        <dbReference type="ARBA" id="ARBA00022801"/>
    </source>
</evidence>
<evidence type="ECO:0000256" key="5">
    <source>
        <dbReference type="SAM" id="SignalP"/>
    </source>
</evidence>
<evidence type="ECO:0000313" key="6">
    <source>
        <dbReference type="EMBL" id="QEV26779.1"/>
    </source>
</evidence>
<dbReference type="AlphaFoldDB" id="A0A5J6I2T2"/>
<dbReference type="PANTHER" id="PTHR23221">
    <property type="entry name" value="GLYCOSYLPHOSPHATIDYLINOSITOL PHOSPHOLIPASE D"/>
    <property type="match status" value="1"/>
</dbReference>
<dbReference type="Pfam" id="PF01839">
    <property type="entry name" value="FG-GAP"/>
    <property type="match status" value="4"/>
</dbReference>
<dbReference type="PANTHER" id="PTHR23221:SF7">
    <property type="entry name" value="PHOSPHATIDYLINOSITOL-GLYCAN-SPECIFIC PHOSPHOLIPASE D"/>
    <property type="match status" value="1"/>
</dbReference>
<dbReference type="InterPro" id="IPR028994">
    <property type="entry name" value="Integrin_alpha_N"/>
</dbReference>
<proteinExistence type="predicted"/>
<evidence type="ECO:0000256" key="2">
    <source>
        <dbReference type="ARBA" id="ARBA00022737"/>
    </source>
</evidence>
<feature type="chain" id="PRO_5038534294" evidence="5">
    <location>
        <begin position="25"/>
        <end position="482"/>
    </location>
</feature>
<feature type="signal peptide" evidence="5">
    <location>
        <begin position="1"/>
        <end position="24"/>
    </location>
</feature>
<dbReference type="PROSITE" id="PS51470">
    <property type="entry name" value="FG_GAP"/>
    <property type="match status" value="2"/>
</dbReference>
<accession>A0A5J6I2T2</accession>
<keyword evidence="2" id="KW-0677">Repeat</keyword>
<dbReference type="RefSeq" id="WP_150482134.1">
    <property type="nucleotide sequence ID" value="NZ_BMTB01000003.1"/>
</dbReference>
<gene>
    <name evidence="6" type="ORF">CP976_23355</name>
</gene>
<keyword evidence="3" id="KW-0378">Hydrolase</keyword>
<dbReference type="KEGG" id="scoe:CP976_23355"/>
<organism evidence="6 7">
    <name type="scientific">Streptomyces coeruleorubidus</name>
    <dbReference type="NCBI Taxonomy" id="116188"/>
    <lineage>
        <taxon>Bacteria</taxon>
        <taxon>Bacillati</taxon>
        <taxon>Actinomycetota</taxon>
        <taxon>Actinomycetes</taxon>
        <taxon>Kitasatosporales</taxon>
        <taxon>Streptomycetaceae</taxon>
        <taxon>Streptomyces</taxon>
    </lineage>
</organism>
<sequence>MRKRTLLLATALTTGLLTALPATAATAAPATGPKADFNGDGYGDVAFAAPYAKVDGKGMAGYVAVVYGGATGLDPAKRTVVSQNTAGVPGAAEAEDTFGDALAVADLNGDGYTDLAVGSSGEDVGTDTDGGSVTVLWGSASGLKNGTSVKDPAVSGHDHWGRLLTAGDFDGDGKKDLAVGTGSSHAYVIRGGFTTSGTTGTAKRVNTPETAYSVDAMKAGDTNADGRSDLVLTYRVRLDSSESGSWSKGVAYLGSPTGPDTSVPRPLNGGTSLALGDIDGDGYDEIALGNVFTKDDDHSGSLGGEVVVIRGSEGGPVNGDAPMAELTQASTGVPGADEANDGFGGSVSIGDANGDGYGDLAIGVVFEDVGTIEDAGSTVLMNGSASGVSRTGGRTLTQATAGVPGTAEAIDYFGSDVLLADVTKDGRAEFTVSAGFEDEGIGGITTLRGSATGPVTDGARAFGPGSLGQTRSYGAFGTGLIG</sequence>
<dbReference type="SUPFAM" id="SSF69318">
    <property type="entry name" value="Integrin alpha N-terminal domain"/>
    <property type="match status" value="1"/>
</dbReference>
<evidence type="ECO:0000313" key="7">
    <source>
        <dbReference type="Proteomes" id="UP000326598"/>
    </source>
</evidence>
<protein>
    <submittedName>
        <fullName evidence="6">VCBS repeat-containing protein</fullName>
    </submittedName>
</protein>
<keyword evidence="1 5" id="KW-0732">Signal</keyword>
<dbReference type="Proteomes" id="UP000326598">
    <property type="component" value="Chromosome"/>
</dbReference>
<evidence type="ECO:0000256" key="1">
    <source>
        <dbReference type="ARBA" id="ARBA00022729"/>
    </source>
</evidence>
<dbReference type="InterPro" id="IPR013517">
    <property type="entry name" value="FG-GAP"/>
</dbReference>
<dbReference type="InterPro" id="IPR013519">
    <property type="entry name" value="Int_alpha_beta-p"/>
</dbReference>
<dbReference type="GeneID" id="91419006"/>
<dbReference type="GO" id="GO:0016787">
    <property type="term" value="F:hydrolase activity"/>
    <property type="evidence" value="ECO:0007669"/>
    <property type="project" value="UniProtKB-KW"/>
</dbReference>
<keyword evidence="4" id="KW-0325">Glycoprotein</keyword>
<evidence type="ECO:0000256" key="4">
    <source>
        <dbReference type="ARBA" id="ARBA00023180"/>
    </source>
</evidence>
<dbReference type="Pfam" id="PF13517">
    <property type="entry name" value="FG-GAP_3"/>
    <property type="match status" value="1"/>
</dbReference>
<reference evidence="6 7" key="1">
    <citation type="submission" date="2017-09" db="EMBL/GenBank/DDBJ databases">
        <authorList>
            <person name="Lee N."/>
            <person name="Cho B.-K."/>
        </authorList>
    </citation>
    <scope>NUCLEOTIDE SEQUENCE [LARGE SCALE GENOMIC DNA]</scope>
    <source>
        <strain evidence="6 7">ATCC 13740</strain>
    </source>
</reference>
<dbReference type="Gene3D" id="2.130.10.130">
    <property type="entry name" value="Integrin alpha, N-terminal"/>
    <property type="match status" value="4"/>
</dbReference>